<dbReference type="EMBL" id="CP055156">
    <property type="protein sequence ID" value="QNF33922.1"/>
    <property type="molecule type" value="Genomic_DNA"/>
</dbReference>
<feature type="transmembrane region" description="Helical" evidence="13">
    <location>
        <begin position="125"/>
        <end position="142"/>
    </location>
</feature>
<dbReference type="PRINTS" id="PR00344">
    <property type="entry name" value="BCTRLSENSOR"/>
</dbReference>
<dbReference type="Gene3D" id="3.30.565.10">
    <property type="entry name" value="Histidine kinase-like ATPase, C-terminal domain"/>
    <property type="match status" value="1"/>
</dbReference>
<feature type="transmembrane region" description="Helical" evidence="13">
    <location>
        <begin position="162"/>
        <end position="180"/>
    </location>
</feature>
<dbReference type="InterPro" id="IPR001789">
    <property type="entry name" value="Sig_transdc_resp-reg_receiver"/>
</dbReference>
<keyword evidence="8" id="KW-0902">Two-component regulatory system</keyword>
<feature type="modified residue" description="4-aspartylphosphate" evidence="11">
    <location>
        <position position="653"/>
    </location>
</feature>
<dbReference type="InterPro" id="IPR036890">
    <property type="entry name" value="HATPase_C_sf"/>
</dbReference>
<dbReference type="AlphaFoldDB" id="A0A7G7G9T8"/>
<reference evidence="16 17" key="1">
    <citation type="journal article" date="2018" name="Int. J. Syst. Evol. Microbiol.">
        <title>Adhaeribacter swui sp. nov., isolated from wet mud.</title>
        <authorList>
            <person name="Kim D.U."/>
            <person name="Kim K.W."/>
            <person name="Kang M.S."/>
            <person name="Kim J.Y."/>
            <person name="Jang J.H."/>
            <person name="Kim M.K."/>
        </authorList>
    </citation>
    <scope>NUCLEOTIDE SEQUENCE [LARGE SCALE GENOMIC DNA]</scope>
    <source>
        <strain evidence="16 17">KCTC 52873</strain>
    </source>
</reference>
<evidence type="ECO:0000256" key="8">
    <source>
        <dbReference type="ARBA" id="ARBA00023012"/>
    </source>
</evidence>
<evidence type="ECO:0000259" key="14">
    <source>
        <dbReference type="PROSITE" id="PS50109"/>
    </source>
</evidence>
<dbReference type="GO" id="GO:0000155">
    <property type="term" value="F:phosphorelay sensor kinase activity"/>
    <property type="evidence" value="ECO:0007669"/>
    <property type="project" value="InterPro"/>
</dbReference>
<evidence type="ECO:0000256" key="9">
    <source>
        <dbReference type="ARBA" id="ARBA00064003"/>
    </source>
</evidence>
<feature type="coiled-coil region" evidence="12">
    <location>
        <begin position="186"/>
        <end position="216"/>
    </location>
</feature>
<dbReference type="SMART" id="SM00388">
    <property type="entry name" value="HisKA"/>
    <property type="match status" value="1"/>
</dbReference>
<keyword evidence="3 11" id="KW-0597">Phosphoprotein</keyword>
<sequence length="742" mass="82920">MTHSFTLTNNPSRDFKKTLTRSRQIVISLLIILIVNCGIKIAFNLPVSAFLVGIMVVIFLGLLVLSNKGHITLVRAGSNLTISIFLVFIVYAEGLRASAHWYILTLLFTMPLLGENNNFYNRENFMYFLLFVICFCVCIYFIEDESSVQQISDATYQVISRVNNTLVILMCIASCLLLLYNENKYYAALLNEKNKAEQALQQAEQARLEAEKANQAKSIFLATMSHEIRTPLNGVLGMTSLLAETKLDAEQRNFTEIICNSGNALLSVINDILDFSKIESGNMVLEDEPFDLRDCIEDVLDVFASKAAQQNLELMYEFDPQIPLRISGDSTRLKQILINLIGNAFKFTTQGEIVVGLQYLGKRENGQTELAFEVRDTGIGFSPEQAAKLFKAFTQLDSSTTRKYGGTGLGLAICTRLIELMGGTMSAMSQPGQGATFCFTILTQESNPVLPAPCTANVAELSGRRILVVNANATNRSILQKQLDCWQFTSVLTQSGEEALAQIRTQAFDLVITDMHLSGINGLELAKLIKQEQPALPFMLLSSVGNDGEAKSSGFFRSVLTKPVRQRQLQQEIIRCLQQEQPEEKPAITENKLSLRFANQYPLRILVAEDNPINQMFAQMALERLGYQTDLAENGRFVLEALQRTTYDVILMDVQMPEMDGLEATRMIRSNKERDFEQPYIIATTANAIKEDEQACLQAGMNGYISKPIDLDELMLALRQAAGVVEEKAVREMNKEEQRSIA</sequence>
<evidence type="ECO:0000256" key="3">
    <source>
        <dbReference type="ARBA" id="ARBA00022553"/>
    </source>
</evidence>
<feature type="modified residue" description="4-aspartylphosphate" evidence="11">
    <location>
        <position position="514"/>
    </location>
</feature>
<keyword evidence="5" id="KW-0547">Nucleotide-binding</keyword>
<dbReference type="PROSITE" id="PS50110">
    <property type="entry name" value="RESPONSE_REGULATORY"/>
    <property type="match status" value="2"/>
</dbReference>
<keyword evidence="13" id="KW-1133">Transmembrane helix</keyword>
<dbReference type="InterPro" id="IPR011006">
    <property type="entry name" value="CheY-like_superfamily"/>
</dbReference>
<feature type="transmembrane region" description="Helical" evidence="13">
    <location>
        <begin position="25"/>
        <end position="43"/>
    </location>
</feature>
<evidence type="ECO:0000256" key="11">
    <source>
        <dbReference type="PROSITE-ProRule" id="PRU00169"/>
    </source>
</evidence>
<keyword evidence="17" id="KW-1185">Reference proteome</keyword>
<accession>A0A7G7G9T8</accession>
<dbReference type="Gene3D" id="1.10.287.130">
    <property type="match status" value="1"/>
</dbReference>
<keyword evidence="12" id="KW-0175">Coiled coil</keyword>
<dbReference type="CDD" id="cd16922">
    <property type="entry name" value="HATPase_EvgS-ArcB-TorS-like"/>
    <property type="match status" value="1"/>
</dbReference>
<evidence type="ECO:0000256" key="2">
    <source>
        <dbReference type="ARBA" id="ARBA00012438"/>
    </source>
</evidence>
<feature type="domain" description="Response regulatory" evidence="15">
    <location>
        <begin position="604"/>
        <end position="722"/>
    </location>
</feature>
<dbReference type="SMART" id="SM00448">
    <property type="entry name" value="REC"/>
    <property type="match status" value="2"/>
</dbReference>
<evidence type="ECO:0000256" key="7">
    <source>
        <dbReference type="ARBA" id="ARBA00022840"/>
    </source>
</evidence>
<keyword evidence="13" id="KW-0472">Membrane</keyword>
<feature type="transmembrane region" description="Helical" evidence="13">
    <location>
        <begin position="49"/>
        <end position="66"/>
    </location>
</feature>
<name>A0A7G7G9T8_9BACT</name>
<dbReference type="KEGG" id="aswu:HUW51_14760"/>
<evidence type="ECO:0000259" key="15">
    <source>
        <dbReference type="PROSITE" id="PS50110"/>
    </source>
</evidence>
<feature type="domain" description="Histidine kinase" evidence="14">
    <location>
        <begin position="223"/>
        <end position="445"/>
    </location>
</feature>
<feature type="transmembrane region" description="Helical" evidence="13">
    <location>
        <begin position="73"/>
        <end position="91"/>
    </location>
</feature>
<dbReference type="RefSeq" id="WP_185270404.1">
    <property type="nucleotide sequence ID" value="NZ_CP055156.1"/>
</dbReference>
<comment type="subunit">
    <text evidence="9">At low DSF concentrations, interacts with RpfF.</text>
</comment>
<evidence type="ECO:0000256" key="13">
    <source>
        <dbReference type="SAM" id="Phobius"/>
    </source>
</evidence>
<dbReference type="SUPFAM" id="SSF47384">
    <property type="entry name" value="Homodimeric domain of signal transducing histidine kinase"/>
    <property type="match status" value="1"/>
</dbReference>
<keyword evidence="13" id="KW-0812">Transmembrane</keyword>
<dbReference type="FunFam" id="1.10.287.130:FF:000002">
    <property type="entry name" value="Two-component osmosensing histidine kinase"/>
    <property type="match status" value="1"/>
</dbReference>
<dbReference type="Pfam" id="PF02518">
    <property type="entry name" value="HATPase_c"/>
    <property type="match status" value="1"/>
</dbReference>
<gene>
    <name evidence="16" type="ORF">HUW51_14760</name>
</gene>
<dbReference type="PANTHER" id="PTHR45339">
    <property type="entry name" value="HYBRID SIGNAL TRANSDUCTION HISTIDINE KINASE J"/>
    <property type="match status" value="1"/>
</dbReference>
<dbReference type="SUPFAM" id="SSF55874">
    <property type="entry name" value="ATPase domain of HSP90 chaperone/DNA topoisomerase II/histidine kinase"/>
    <property type="match status" value="1"/>
</dbReference>
<evidence type="ECO:0000313" key="16">
    <source>
        <dbReference type="EMBL" id="QNF33922.1"/>
    </source>
</evidence>
<evidence type="ECO:0000256" key="12">
    <source>
        <dbReference type="SAM" id="Coils"/>
    </source>
</evidence>
<evidence type="ECO:0000256" key="6">
    <source>
        <dbReference type="ARBA" id="ARBA00022777"/>
    </source>
</evidence>
<dbReference type="SMART" id="SM00387">
    <property type="entry name" value="HATPase_c"/>
    <property type="match status" value="1"/>
</dbReference>
<dbReference type="Proteomes" id="UP000515237">
    <property type="component" value="Chromosome"/>
</dbReference>
<dbReference type="PANTHER" id="PTHR45339:SF1">
    <property type="entry name" value="HYBRID SIGNAL TRANSDUCTION HISTIDINE KINASE J"/>
    <property type="match status" value="1"/>
</dbReference>
<dbReference type="CDD" id="cd00156">
    <property type="entry name" value="REC"/>
    <property type="match status" value="1"/>
</dbReference>
<organism evidence="16 17">
    <name type="scientific">Adhaeribacter swui</name>
    <dbReference type="NCBI Taxonomy" id="2086471"/>
    <lineage>
        <taxon>Bacteria</taxon>
        <taxon>Pseudomonadati</taxon>
        <taxon>Bacteroidota</taxon>
        <taxon>Cytophagia</taxon>
        <taxon>Cytophagales</taxon>
        <taxon>Hymenobacteraceae</taxon>
        <taxon>Adhaeribacter</taxon>
    </lineage>
</organism>
<dbReference type="InterPro" id="IPR003661">
    <property type="entry name" value="HisK_dim/P_dom"/>
</dbReference>
<dbReference type="Pfam" id="PF00072">
    <property type="entry name" value="Response_reg"/>
    <property type="match status" value="2"/>
</dbReference>
<keyword evidence="4" id="KW-0808">Transferase</keyword>
<keyword evidence="6" id="KW-0418">Kinase</keyword>
<dbReference type="SUPFAM" id="SSF52172">
    <property type="entry name" value="CheY-like"/>
    <property type="match status" value="2"/>
</dbReference>
<dbReference type="InterPro" id="IPR003594">
    <property type="entry name" value="HATPase_dom"/>
</dbReference>
<proteinExistence type="predicted"/>
<keyword evidence="7" id="KW-0067">ATP-binding</keyword>
<dbReference type="CDD" id="cd00082">
    <property type="entry name" value="HisKA"/>
    <property type="match status" value="1"/>
</dbReference>
<evidence type="ECO:0000256" key="4">
    <source>
        <dbReference type="ARBA" id="ARBA00022679"/>
    </source>
</evidence>
<dbReference type="EC" id="2.7.13.3" evidence="2"/>
<evidence type="ECO:0000256" key="1">
    <source>
        <dbReference type="ARBA" id="ARBA00000085"/>
    </source>
</evidence>
<evidence type="ECO:0000313" key="17">
    <source>
        <dbReference type="Proteomes" id="UP000515237"/>
    </source>
</evidence>
<feature type="domain" description="Response regulatory" evidence="15">
    <location>
        <begin position="465"/>
        <end position="577"/>
    </location>
</feature>
<dbReference type="InterPro" id="IPR004358">
    <property type="entry name" value="Sig_transdc_His_kin-like_C"/>
</dbReference>
<dbReference type="CDD" id="cd17546">
    <property type="entry name" value="REC_hyHK_CKI1_RcsC-like"/>
    <property type="match status" value="1"/>
</dbReference>
<dbReference type="InterPro" id="IPR036097">
    <property type="entry name" value="HisK_dim/P_sf"/>
</dbReference>
<dbReference type="PROSITE" id="PS50109">
    <property type="entry name" value="HIS_KIN"/>
    <property type="match status" value="1"/>
</dbReference>
<comment type="catalytic activity">
    <reaction evidence="1">
        <text>ATP + protein L-histidine = ADP + protein N-phospho-L-histidine.</text>
        <dbReference type="EC" id="2.7.13.3"/>
    </reaction>
</comment>
<protein>
    <recommendedName>
        <fullName evidence="10">Sensory/regulatory protein RpfC</fullName>
        <ecNumber evidence="2">2.7.13.3</ecNumber>
    </recommendedName>
</protein>
<evidence type="ECO:0000256" key="10">
    <source>
        <dbReference type="ARBA" id="ARBA00068150"/>
    </source>
</evidence>
<evidence type="ECO:0000256" key="5">
    <source>
        <dbReference type="ARBA" id="ARBA00022741"/>
    </source>
</evidence>
<dbReference type="Pfam" id="PF00512">
    <property type="entry name" value="HisKA"/>
    <property type="match status" value="1"/>
</dbReference>
<dbReference type="GO" id="GO:0005524">
    <property type="term" value="F:ATP binding"/>
    <property type="evidence" value="ECO:0007669"/>
    <property type="project" value="UniProtKB-KW"/>
</dbReference>
<dbReference type="InterPro" id="IPR005467">
    <property type="entry name" value="His_kinase_dom"/>
</dbReference>
<dbReference type="FunFam" id="3.30.565.10:FF:000010">
    <property type="entry name" value="Sensor histidine kinase RcsC"/>
    <property type="match status" value="1"/>
</dbReference>
<dbReference type="Gene3D" id="3.40.50.2300">
    <property type="match status" value="2"/>
</dbReference>